<evidence type="ECO:0000256" key="6">
    <source>
        <dbReference type="SAM" id="Phobius"/>
    </source>
</evidence>
<dbReference type="GO" id="GO:0005886">
    <property type="term" value="C:plasma membrane"/>
    <property type="evidence" value="ECO:0007669"/>
    <property type="project" value="TreeGrafter"/>
</dbReference>
<dbReference type="EMBL" id="LFRF01000008">
    <property type="protein sequence ID" value="KND91520.1"/>
    <property type="molecule type" value="Genomic_DNA"/>
</dbReference>
<evidence type="ECO:0000256" key="3">
    <source>
        <dbReference type="ARBA" id="ARBA00022989"/>
    </source>
</evidence>
<dbReference type="GO" id="GO:0000297">
    <property type="term" value="F:spermine transmembrane transporter activity"/>
    <property type="evidence" value="ECO:0007669"/>
    <property type="project" value="TreeGrafter"/>
</dbReference>
<feature type="transmembrane region" description="Helical" evidence="6">
    <location>
        <begin position="132"/>
        <end position="150"/>
    </location>
</feature>
<reference evidence="8 9" key="1">
    <citation type="journal article" date="2015" name="BMC Genomics">
        <title>The genome of the truffle-parasite Tolypocladium ophioglossoides and the evolution of antifungal peptaibiotics.</title>
        <authorList>
            <person name="Quandt C.A."/>
            <person name="Bushley K.E."/>
            <person name="Spatafora J.W."/>
        </authorList>
    </citation>
    <scope>NUCLEOTIDE SEQUENCE [LARGE SCALE GENOMIC DNA]</scope>
    <source>
        <strain evidence="8 9">CBS 100239</strain>
    </source>
</reference>
<keyword evidence="4 6" id="KW-0472">Membrane</keyword>
<dbReference type="GO" id="GO:0015606">
    <property type="term" value="F:spermidine transmembrane transporter activity"/>
    <property type="evidence" value="ECO:0007669"/>
    <property type="project" value="TreeGrafter"/>
</dbReference>
<feature type="domain" description="Major facilitator superfamily (MFS) profile" evidence="7">
    <location>
        <begin position="66"/>
        <end position="205"/>
    </location>
</feature>
<feature type="region of interest" description="Disordered" evidence="5">
    <location>
        <begin position="1"/>
        <end position="57"/>
    </location>
</feature>
<dbReference type="Pfam" id="PF07690">
    <property type="entry name" value="MFS_1"/>
    <property type="match status" value="1"/>
</dbReference>
<dbReference type="STRING" id="1163406.A0A0L0NCR2"/>
<keyword evidence="9" id="KW-1185">Reference proteome</keyword>
<dbReference type="AlphaFoldDB" id="A0A0L0NCR2"/>
<organism evidence="8 9">
    <name type="scientific">Tolypocladium ophioglossoides (strain CBS 100239)</name>
    <name type="common">Snaketongue truffleclub</name>
    <name type="synonym">Elaphocordyceps ophioglossoides</name>
    <dbReference type="NCBI Taxonomy" id="1163406"/>
    <lineage>
        <taxon>Eukaryota</taxon>
        <taxon>Fungi</taxon>
        <taxon>Dikarya</taxon>
        <taxon>Ascomycota</taxon>
        <taxon>Pezizomycotina</taxon>
        <taxon>Sordariomycetes</taxon>
        <taxon>Hypocreomycetidae</taxon>
        <taxon>Hypocreales</taxon>
        <taxon>Ophiocordycipitaceae</taxon>
        <taxon>Tolypocladium</taxon>
    </lineage>
</organism>
<evidence type="ECO:0000313" key="8">
    <source>
        <dbReference type="EMBL" id="KND91520.1"/>
    </source>
</evidence>
<dbReference type="OrthoDB" id="3936150at2759"/>
<dbReference type="PROSITE" id="PS50850">
    <property type="entry name" value="MFS"/>
    <property type="match status" value="1"/>
</dbReference>
<accession>A0A0L0NCR2</accession>
<feature type="transmembrane region" description="Helical" evidence="6">
    <location>
        <begin position="64"/>
        <end position="83"/>
    </location>
</feature>
<proteinExistence type="predicted"/>
<dbReference type="InterPro" id="IPR020846">
    <property type="entry name" value="MFS_dom"/>
</dbReference>
<dbReference type="InterPro" id="IPR036259">
    <property type="entry name" value="MFS_trans_sf"/>
</dbReference>
<name>A0A0L0NCR2_TOLOC</name>
<evidence type="ECO:0000256" key="1">
    <source>
        <dbReference type="ARBA" id="ARBA00004141"/>
    </source>
</evidence>
<evidence type="ECO:0000256" key="5">
    <source>
        <dbReference type="SAM" id="MobiDB-lite"/>
    </source>
</evidence>
<dbReference type="InterPro" id="IPR011701">
    <property type="entry name" value="MFS"/>
</dbReference>
<dbReference type="SUPFAM" id="SSF103473">
    <property type="entry name" value="MFS general substrate transporter"/>
    <property type="match status" value="1"/>
</dbReference>
<keyword evidence="2 6" id="KW-0812">Transmembrane</keyword>
<gene>
    <name evidence="8" type="ORF">TOPH_03843</name>
</gene>
<dbReference type="Gene3D" id="1.20.1250.20">
    <property type="entry name" value="MFS general substrate transporter like domains"/>
    <property type="match status" value="1"/>
</dbReference>
<evidence type="ECO:0000256" key="4">
    <source>
        <dbReference type="ARBA" id="ARBA00023136"/>
    </source>
</evidence>
<evidence type="ECO:0000259" key="7">
    <source>
        <dbReference type="PROSITE" id="PS50850"/>
    </source>
</evidence>
<keyword evidence="3 6" id="KW-1133">Transmembrane helix</keyword>
<sequence>MTADVPGRSSDVEAAPASDAPTEVDAANDKPAAADGHSDSETARKLDWDREPSNPRNWPTWKKALQMLSVSSMAFVASVATSIMSPARAQLMDDFGVSSTVALVPLALYVFALGFGPVVGGPLSETLGRQPVYVGSLALGALFTLGAGLARGFGAVCVLRFLAGFCWAPLLAVPSATIAETFEARARGPVSAVFILMPFLGPGLG</sequence>
<dbReference type="PANTHER" id="PTHR23502">
    <property type="entry name" value="MAJOR FACILITATOR SUPERFAMILY"/>
    <property type="match status" value="1"/>
</dbReference>
<feature type="transmembrane region" description="Helical" evidence="6">
    <location>
        <begin position="157"/>
        <end position="178"/>
    </location>
</feature>
<dbReference type="PANTHER" id="PTHR23502:SF38">
    <property type="entry name" value="POLYAMINE TRANSPORTER 4"/>
    <property type="match status" value="1"/>
</dbReference>
<evidence type="ECO:0000313" key="9">
    <source>
        <dbReference type="Proteomes" id="UP000036947"/>
    </source>
</evidence>
<comment type="caution">
    <text evidence="8">The sequence shown here is derived from an EMBL/GenBank/DDBJ whole genome shotgun (WGS) entry which is preliminary data.</text>
</comment>
<comment type="subcellular location">
    <subcellularLocation>
        <location evidence="1">Membrane</location>
        <topology evidence="1">Multi-pass membrane protein</topology>
    </subcellularLocation>
</comment>
<evidence type="ECO:0000256" key="2">
    <source>
        <dbReference type="ARBA" id="ARBA00022692"/>
    </source>
</evidence>
<feature type="transmembrane region" description="Helical" evidence="6">
    <location>
        <begin position="95"/>
        <end position="120"/>
    </location>
</feature>
<feature type="compositionally biased region" description="Basic and acidic residues" evidence="5">
    <location>
        <begin position="36"/>
        <end position="53"/>
    </location>
</feature>
<protein>
    <submittedName>
        <fullName evidence="8">Benomyl/methotrexate resistance protein</fullName>
    </submittedName>
</protein>
<dbReference type="Proteomes" id="UP000036947">
    <property type="component" value="Unassembled WGS sequence"/>
</dbReference>